<dbReference type="GO" id="GO:0042781">
    <property type="term" value="F:3'-tRNA processing endoribonuclease activity"/>
    <property type="evidence" value="ECO:0007669"/>
    <property type="project" value="TreeGrafter"/>
</dbReference>
<evidence type="ECO:0000256" key="5">
    <source>
        <dbReference type="ARBA" id="ARBA00022801"/>
    </source>
</evidence>
<dbReference type="EC" id="3.1.26.5" evidence="7 8"/>
<dbReference type="GO" id="GO:0004526">
    <property type="term" value="F:ribonuclease P activity"/>
    <property type="evidence" value="ECO:0007669"/>
    <property type="project" value="UniProtKB-UniRule"/>
</dbReference>
<comment type="similarity">
    <text evidence="7">Belongs to the RnpA family.</text>
</comment>
<keyword evidence="3 7" id="KW-0540">Nuclease</keyword>
<dbReference type="InterPro" id="IPR014721">
    <property type="entry name" value="Ribsml_uS5_D2-typ_fold_subgr"/>
</dbReference>
<dbReference type="Gene3D" id="3.30.230.10">
    <property type="match status" value="1"/>
</dbReference>
<reference evidence="10" key="1">
    <citation type="journal article" date="2012" name="J. Bacteriol.">
        <title>Complete genome sequence of Mycoplasma pneumoniae type 2a strain 309, isolated in Japan.</title>
        <authorList>
            <person name="Kenri T."/>
            <person name="Horino A."/>
            <person name="Matsui M."/>
            <person name="Sasaki Y."/>
            <person name="Suzuki S."/>
            <person name="Narita M."/>
            <person name="Ohya H."/>
            <person name="Okazaki N."/>
            <person name="Shibayama K."/>
        </authorList>
    </citation>
    <scope>NUCLEOTIDE SEQUENCE [LARGE SCALE GENOMIC DNA]</scope>
    <source>
        <strain evidence="10">309</strain>
    </source>
</reference>
<accession>A0AB33HMB2</accession>
<sequence length="118" mass="14003">MSAKTKHHLRDRKVFAALLRSKRRFFSTFLMAYFMPNRVRTWRAAVSISKTKYKLAVERNLIRRQVKAIMREQFCNLNAVDVLVIINQGFLELTFKEKQTIFLNLCQKLQELDAPKPK</sequence>
<comment type="function">
    <text evidence="1 7">RNaseP catalyzes the removal of the 5'-leader sequence from pre-tRNA to produce the mature 5'-terminus. It can also cleave other RNA substrates such as 4.5S RNA. The protein component plays an auxiliary but essential role in vivo by binding to the 5'-leader sequence and broadening the substrate specificity of the ribozyme.</text>
</comment>
<protein>
    <recommendedName>
        <fullName evidence="7 8">Ribonuclease P protein component</fullName>
        <shortName evidence="7">RNase P protein</shortName>
        <shortName evidence="7">RNaseP protein</shortName>
        <ecNumber evidence="7 8">3.1.26.5</ecNumber>
    </recommendedName>
    <alternativeName>
        <fullName evidence="7">Protein C5</fullName>
    </alternativeName>
</protein>
<comment type="catalytic activity">
    <reaction evidence="7">
        <text>Endonucleolytic cleavage of RNA, removing 5'-extranucleotides from tRNA precursor.</text>
        <dbReference type="EC" id="3.1.26.5"/>
    </reaction>
</comment>
<dbReference type="PROSITE" id="PS00648">
    <property type="entry name" value="RIBONUCLEASE_P"/>
    <property type="match status" value="1"/>
</dbReference>
<dbReference type="Pfam" id="PF00825">
    <property type="entry name" value="Ribonuclease_P"/>
    <property type="match status" value="1"/>
</dbReference>
<dbReference type="GO" id="GO:0001682">
    <property type="term" value="P:tRNA 5'-leader removal"/>
    <property type="evidence" value="ECO:0007669"/>
    <property type="project" value="UniProtKB-UniRule"/>
</dbReference>
<dbReference type="GeneID" id="66608631"/>
<gene>
    <name evidence="7 9" type="primary">rnpA</name>
    <name evidence="9" type="ORF">MPNA6810</name>
</gene>
<evidence type="ECO:0000256" key="6">
    <source>
        <dbReference type="ARBA" id="ARBA00022884"/>
    </source>
</evidence>
<evidence type="ECO:0000256" key="7">
    <source>
        <dbReference type="HAMAP-Rule" id="MF_00227"/>
    </source>
</evidence>
<dbReference type="Proteomes" id="UP000007105">
    <property type="component" value="Chromosome"/>
</dbReference>
<evidence type="ECO:0000256" key="1">
    <source>
        <dbReference type="ARBA" id="ARBA00002663"/>
    </source>
</evidence>
<dbReference type="InterPro" id="IPR020539">
    <property type="entry name" value="RNase_P_CS"/>
</dbReference>
<dbReference type="PANTHER" id="PTHR33992">
    <property type="entry name" value="RIBONUCLEASE P PROTEIN COMPONENT"/>
    <property type="match status" value="1"/>
</dbReference>
<evidence type="ECO:0000256" key="3">
    <source>
        <dbReference type="ARBA" id="ARBA00022722"/>
    </source>
</evidence>
<evidence type="ECO:0000256" key="4">
    <source>
        <dbReference type="ARBA" id="ARBA00022759"/>
    </source>
</evidence>
<dbReference type="SUPFAM" id="SSF54211">
    <property type="entry name" value="Ribosomal protein S5 domain 2-like"/>
    <property type="match status" value="1"/>
</dbReference>
<dbReference type="RefSeq" id="WP_010875038.1">
    <property type="nucleotide sequence ID" value="NC_016807.1"/>
</dbReference>
<proteinExistence type="inferred from homology"/>
<evidence type="ECO:0000256" key="2">
    <source>
        <dbReference type="ARBA" id="ARBA00022694"/>
    </source>
</evidence>
<dbReference type="PANTHER" id="PTHR33992:SF1">
    <property type="entry name" value="RIBONUCLEASE P PROTEIN COMPONENT"/>
    <property type="match status" value="1"/>
</dbReference>
<evidence type="ECO:0000256" key="8">
    <source>
        <dbReference type="NCBIfam" id="TIGR00188"/>
    </source>
</evidence>
<dbReference type="GO" id="GO:0000049">
    <property type="term" value="F:tRNA binding"/>
    <property type="evidence" value="ECO:0007669"/>
    <property type="project" value="UniProtKB-UniRule"/>
</dbReference>
<dbReference type="GO" id="GO:0030677">
    <property type="term" value="C:ribonuclease P complex"/>
    <property type="evidence" value="ECO:0007669"/>
    <property type="project" value="TreeGrafter"/>
</dbReference>
<keyword evidence="4 7" id="KW-0255">Endonuclease</keyword>
<name>A0AB33HMB2_MYCPM</name>
<dbReference type="EMBL" id="AP012303">
    <property type="protein sequence ID" value="BAL22268.1"/>
    <property type="molecule type" value="Genomic_DNA"/>
</dbReference>
<dbReference type="InterPro" id="IPR000100">
    <property type="entry name" value="RNase_P"/>
</dbReference>
<keyword evidence="5 7" id="KW-0378">Hydrolase</keyword>
<keyword evidence="2 7" id="KW-0819">tRNA processing</keyword>
<dbReference type="AlphaFoldDB" id="A0AB33HMB2"/>
<comment type="subunit">
    <text evidence="7">Consists of a catalytic RNA component (M1 or rnpB) and a protein subunit.</text>
</comment>
<evidence type="ECO:0000313" key="9">
    <source>
        <dbReference type="EMBL" id="BAL22268.1"/>
    </source>
</evidence>
<dbReference type="KEGG" id="mpm:MPNA6810"/>
<evidence type="ECO:0000313" key="10">
    <source>
        <dbReference type="Proteomes" id="UP000007105"/>
    </source>
</evidence>
<dbReference type="SMR" id="A0AB33HMB2"/>
<dbReference type="InterPro" id="IPR020568">
    <property type="entry name" value="Ribosomal_Su5_D2-typ_SF"/>
</dbReference>
<organism evidence="9 10">
    <name type="scientific">Mycoplasmoides pneumoniae 309</name>
    <dbReference type="NCBI Taxonomy" id="1112856"/>
    <lineage>
        <taxon>Bacteria</taxon>
        <taxon>Bacillati</taxon>
        <taxon>Mycoplasmatota</taxon>
        <taxon>Mycoplasmoidales</taxon>
        <taxon>Mycoplasmoidaceae</taxon>
        <taxon>Mycoplasmoides</taxon>
    </lineage>
</organism>
<keyword evidence="6 7" id="KW-0694">RNA-binding</keyword>
<dbReference type="NCBIfam" id="TIGR00188">
    <property type="entry name" value="rnpA"/>
    <property type="match status" value="1"/>
</dbReference>
<dbReference type="HAMAP" id="MF_00227">
    <property type="entry name" value="RNase_P"/>
    <property type="match status" value="1"/>
</dbReference>